<organism evidence="2 3">
    <name type="scientific">Microcystis aeruginosa PCC 9443</name>
    <dbReference type="NCBI Taxonomy" id="1160281"/>
    <lineage>
        <taxon>Bacteria</taxon>
        <taxon>Bacillati</taxon>
        <taxon>Cyanobacteriota</taxon>
        <taxon>Cyanophyceae</taxon>
        <taxon>Oscillatoriophycideae</taxon>
        <taxon>Chroococcales</taxon>
        <taxon>Microcystaceae</taxon>
        <taxon>Microcystis</taxon>
    </lineage>
</organism>
<comment type="caution">
    <text evidence="2">The sequence shown here is derived from an EMBL/GenBank/DDBJ whole genome shotgun (WGS) entry which is preliminary data.</text>
</comment>
<dbReference type="PANTHER" id="PTHR40254:SF1">
    <property type="entry name" value="BLR0577 PROTEIN"/>
    <property type="match status" value="1"/>
</dbReference>
<dbReference type="InterPro" id="IPR038732">
    <property type="entry name" value="HpyO/CreE_NAD-binding"/>
</dbReference>
<feature type="domain" description="FAD-dependent urate hydroxylase HpyO/Asp monooxygenase CreE-like FAD/NAD(P)-binding" evidence="1">
    <location>
        <begin position="12"/>
        <end position="160"/>
    </location>
</feature>
<gene>
    <name evidence="2" type="ORF">MICAC_1280026</name>
</gene>
<dbReference type="InterPro" id="IPR052189">
    <property type="entry name" value="L-asp_N-monooxygenase_NS-form"/>
</dbReference>
<dbReference type="Pfam" id="PF13454">
    <property type="entry name" value="NAD_binding_9"/>
    <property type="match status" value="1"/>
</dbReference>
<dbReference type="SUPFAM" id="SSF51905">
    <property type="entry name" value="FAD/NAD(P)-binding domain"/>
    <property type="match status" value="1"/>
</dbReference>
<reference evidence="2 3" key="1">
    <citation type="submission" date="2012-04" db="EMBL/GenBank/DDBJ databases">
        <authorList>
            <person name="Genoscope - CEA"/>
        </authorList>
    </citation>
    <scope>NUCLEOTIDE SEQUENCE [LARGE SCALE GENOMIC DNA]</scope>
    <source>
        <strain evidence="2 3">9443</strain>
    </source>
</reference>
<proteinExistence type="predicted"/>
<dbReference type="InterPro" id="IPR036188">
    <property type="entry name" value="FAD/NAD-bd_sf"/>
</dbReference>
<name>I4FYT2_MICAE</name>
<dbReference type="Gene3D" id="3.50.50.60">
    <property type="entry name" value="FAD/NAD(P)-binding domain"/>
    <property type="match status" value="1"/>
</dbReference>
<protein>
    <submittedName>
        <fullName evidence="2">Beta-lactamase domain protein</fullName>
    </submittedName>
</protein>
<dbReference type="EMBL" id="CAIJ01000033">
    <property type="protein sequence ID" value="CCI00843.1"/>
    <property type="molecule type" value="Genomic_DNA"/>
</dbReference>
<accession>I4FYT2</accession>
<evidence type="ECO:0000313" key="2">
    <source>
        <dbReference type="EMBL" id="CCI00843.1"/>
    </source>
</evidence>
<dbReference type="RefSeq" id="WP_004159783.1">
    <property type="nucleotide sequence ID" value="NZ_HE972946.1"/>
</dbReference>
<dbReference type="AlphaFoldDB" id="I4FYT2"/>
<evidence type="ECO:0000259" key="1">
    <source>
        <dbReference type="Pfam" id="PF13454"/>
    </source>
</evidence>
<sequence length="469" mass="52014">MTDVTVSQPAIAIIGGGFSGSLVAANLLRNAAVPLTIKLIEPNPQLGRGVAYQTKFLCHLLNVPAGKMSAFVDEPAHFLNWLHQNGQEKVTASTFVPRQIYGDYVQALLKEAREKAPAYIQLEQIVERAIAIETLPNYTKVYLSSGRCLSVQKVVLALGNFPASWPKPIALLGNRDRYARHGWSAEATYGLNPEDSLLLVGTGLTMADVVVALRSQGFQGQIHAVSRHGLRPHSHQVTSPYPAFIDLETAPKTTRGLLHLVRQEVRSAQAQGQNWRAVFDALRPLTTELWQALPLKEQERFLRHVKAYWEVHRHRIAPEIAENLNAALQSGQLRYYAGRIQSCQQLGDRVAVTVRERGSHRDLFFQVNRIVNCTGSNSHYSQHPLLVNLQQQGLLRPSPVSIGIDTAPNGALIDAWGNVSQRLYTLGTLRNGNLWESIAVPEIRVQAANLAQEILQSLSLKPMNRFESV</sequence>
<dbReference type="Proteomes" id="UP000003480">
    <property type="component" value="Unassembled WGS sequence"/>
</dbReference>
<dbReference type="PANTHER" id="PTHR40254">
    <property type="entry name" value="BLR0577 PROTEIN"/>
    <property type="match status" value="1"/>
</dbReference>
<dbReference type="HOGENOM" id="CLU_020215_2_0_3"/>
<evidence type="ECO:0000313" key="3">
    <source>
        <dbReference type="Proteomes" id="UP000003480"/>
    </source>
</evidence>